<feature type="transmembrane region" description="Helical" evidence="5">
    <location>
        <begin position="117"/>
        <end position="134"/>
    </location>
</feature>
<dbReference type="GO" id="GO:0140359">
    <property type="term" value="F:ABC-type transporter activity"/>
    <property type="evidence" value="ECO:0007669"/>
    <property type="project" value="InterPro"/>
</dbReference>
<sequence length="255" mass="28417">MFGLSYRFLKPWRRNIVTFVKTWKLNFVPPFLEPVLFLLALGFGLGGFIESVDGVPYAKFIAPALVSISVMNASFFECTYTSFVRMYYLKTFDAMISTPISIEEVIAGELFWGATRSAIYATIMLPVLLAFGVVQMPSSLLIIPFAFLGGLLFACIAMCFTALSPTIDALSYPNFLFITPMFLFSGTFFPLTVLPEAVQYIALAILPLAHIVIINRALTLGVYSISLLTSLLWILAATTVFFFVSIKLMKRRLIV</sequence>
<dbReference type="InterPro" id="IPR000412">
    <property type="entry name" value="ABC_2_transport"/>
</dbReference>
<keyword evidence="4 5" id="KW-0472">Membrane</keyword>
<reference evidence="7 8" key="1">
    <citation type="journal article" date="2016" name="ISME J.">
        <title>Chasing the elusive Euryarchaeota class WSA2: genomes reveal a uniquely fastidious methyl-reducing methanogen.</title>
        <authorList>
            <person name="Nobu M.K."/>
            <person name="Narihiro T."/>
            <person name="Kuroda K."/>
            <person name="Mei R."/>
            <person name="Liu W.T."/>
        </authorList>
    </citation>
    <scope>NUCLEOTIDE SEQUENCE [LARGE SCALE GENOMIC DNA]</scope>
    <source>
        <strain evidence="7">U1lsi0528_Bin089</strain>
    </source>
</reference>
<evidence type="ECO:0000313" key="7">
    <source>
        <dbReference type="EMBL" id="KYC53163.1"/>
    </source>
</evidence>
<dbReference type="PANTHER" id="PTHR43229">
    <property type="entry name" value="NODULATION PROTEIN J"/>
    <property type="match status" value="1"/>
</dbReference>
<organism evidence="7 8">
    <name type="scientific">Candidatus Methanofastidiosum methylothiophilum</name>
    <dbReference type="NCBI Taxonomy" id="1705564"/>
    <lineage>
        <taxon>Archaea</taxon>
        <taxon>Methanobacteriati</taxon>
        <taxon>Methanobacteriota</taxon>
        <taxon>Stenosarchaea group</taxon>
        <taxon>Candidatus Methanofastidiosia</taxon>
        <taxon>Candidatus Methanofastidiosales</taxon>
        <taxon>Candidatus Methanofastidiosaceae</taxon>
        <taxon>Candidatus Methanofastidiosum</taxon>
    </lineage>
</organism>
<dbReference type="InterPro" id="IPR013525">
    <property type="entry name" value="ABC2_TM"/>
</dbReference>
<dbReference type="InterPro" id="IPR051784">
    <property type="entry name" value="Nod_factor_ABC_transporter"/>
</dbReference>
<dbReference type="AlphaFoldDB" id="A0A150J7C5"/>
<dbReference type="PROSITE" id="PS51012">
    <property type="entry name" value="ABC_TM2"/>
    <property type="match status" value="1"/>
</dbReference>
<evidence type="ECO:0000256" key="5">
    <source>
        <dbReference type="SAM" id="Phobius"/>
    </source>
</evidence>
<proteinExistence type="predicted"/>
<comment type="caution">
    <text evidence="7">The sequence shown here is derived from an EMBL/GenBank/DDBJ whole genome shotgun (WGS) entry which is preliminary data.</text>
</comment>
<comment type="subcellular location">
    <subcellularLocation>
        <location evidence="1">Membrane</location>
        <topology evidence="1">Multi-pass membrane protein</topology>
    </subcellularLocation>
</comment>
<evidence type="ECO:0000259" key="6">
    <source>
        <dbReference type="PROSITE" id="PS51012"/>
    </source>
</evidence>
<gene>
    <name evidence="7" type="ORF">AMQ74_00495</name>
</gene>
<feature type="transmembrane region" description="Helical" evidence="5">
    <location>
        <begin position="200"/>
        <end position="218"/>
    </location>
</feature>
<feature type="transmembrane region" description="Helical" evidence="5">
    <location>
        <begin position="224"/>
        <end position="244"/>
    </location>
</feature>
<evidence type="ECO:0000256" key="1">
    <source>
        <dbReference type="ARBA" id="ARBA00004141"/>
    </source>
</evidence>
<evidence type="ECO:0000256" key="2">
    <source>
        <dbReference type="ARBA" id="ARBA00022692"/>
    </source>
</evidence>
<feature type="domain" description="ABC transmembrane type-2" evidence="6">
    <location>
        <begin position="25"/>
        <end position="252"/>
    </location>
</feature>
<dbReference type="PATRIC" id="fig|1705564.3.peg.504"/>
<feature type="transmembrane region" description="Helical" evidence="5">
    <location>
        <begin position="141"/>
        <end position="163"/>
    </location>
</feature>
<dbReference type="GO" id="GO:0043190">
    <property type="term" value="C:ATP-binding cassette (ABC) transporter complex"/>
    <property type="evidence" value="ECO:0007669"/>
    <property type="project" value="InterPro"/>
</dbReference>
<feature type="transmembrane region" description="Helical" evidence="5">
    <location>
        <begin position="61"/>
        <end position="83"/>
    </location>
</feature>
<evidence type="ECO:0000256" key="4">
    <source>
        <dbReference type="ARBA" id="ARBA00023136"/>
    </source>
</evidence>
<feature type="transmembrane region" description="Helical" evidence="5">
    <location>
        <begin position="31"/>
        <end position="49"/>
    </location>
</feature>
<protein>
    <submittedName>
        <fullName evidence="7">ABC-2 type transporter</fullName>
    </submittedName>
</protein>
<evidence type="ECO:0000313" key="8">
    <source>
        <dbReference type="Proteomes" id="UP000075578"/>
    </source>
</evidence>
<dbReference type="PANTHER" id="PTHR43229:SF2">
    <property type="entry name" value="NODULATION PROTEIN J"/>
    <property type="match status" value="1"/>
</dbReference>
<dbReference type="InterPro" id="IPR047817">
    <property type="entry name" value="ABC2_TM_bact-type"/>
</dbReference>
<accession>A0A150J7C5</accession>
<evidence type="ECO:0000256" key="3">
    <source>
        <dbReference type="ARBA" id="ARBA00022989"/>
    </source>
</evidence>
<dbReference type="PRINTS" id="PR00164">
    <property type="entry name" value="ABC2TRNSPORT"/>
</dbReference>
<name>A0A150J7C5_9EURY</name>
<keyword evidence="3 5" id="KW-1133">Transmembrane helix</keyword>
<dbReference type="Pfam" id="PF01061">
    <property type="entry name" value="ABC2_membrane"/>
    <property type="match status" value="1"/>
</dbReference>
<dbReference type="EMBL" id="LNGD01000017">
    <property type="protein sequence ID" value="KYC53163.1"/>
    <property type="molecule type" value="Genomic_DNA"/>
</dbReference>
<dbReference type="PIRSF" id="PIRSF006648">
    <property type="entry name" value="DrrB"/>
    <property type="match status" value="1"/>
</dbReference>
<keyword evidence="2 5" id="KW-0812">Transmembrane</keyword>
<dbReference type="Proteomes" id="UP000075578">
    <property type="component" value="Unassembled WGS sequence"/>
</dbReference>
<feature type="transmembrane region" description="Helical" evidence="5">
    <location>
        <begin position="175"/>
        <end position="193"/>
    </location>
</feature>